<evidence type="ECO:0000313" key="2">
    <source>
        <dbReference type="EMBL" id="MQL82887.1"/>
    </source>
</evidence>
<dbReference type="Proteomes" id="UP000652761">
    <property type="component" value="Unassembled WGS sequence"/>
</dbReference>
<proteinExistence type="predicted"/>
<feature type="region of interest" description="Disordered" evidence="1">
    <location>
        <begin position="1"/>
        <end position="58"/>
    </location>
</feature>
<organism evidence="2 3">
    <name type="scientific">Colocasia esculenta</name>
    <name type="common">Wild taro</name>
    <name type="synonym">Arum esculentum</name>
    <dbReference type="NCBI Taxonomy" id="4460"/>
    <lineage>
        <taxon>Eukaryota</taxon>
        <taxon>Viridiplantae</taxon>
        <taxon>Streptophyta</taxon>
        <taxon>Embryophyta</taxon>
        <taxon>Tracheophyta</taxon>
        <taxon>Spermatophyta</taxon>
        <taxon>Magnoliopsida</taxon>
        <taxon>Liliopsida</taxon>
        <taxon>Araceae</taxon>
        <taxon>Aroideae</taxon>
        <taxon>Colocasieae</taxon>
        <taxon>Colocasia</taxon>
    </lineage>
</organism>
<accession>A0A843UKM8</accession>
<feature type="compositionally biased region" description="Basic and acidic residues" evidence="1">
    <location>
        <begin position="117"/>
        <end position="148"/>
    </location>
</feature>
<dbReference type="EMBL" id="NMUH01000660">
    <property type="protein sequence ID" value="MQL82887.1"/>
    <property type="molecule type" value="Genomic_DNA"/>
</dbReference>
<dbReference type="AlphaFoldDB" id="A0A843UKM8"/>
<evidence type="ECO:0000313" key="3">
    <source>
        <dbReference type="Proteomes" id="UP000652761"/>
    </source>
</evidence>
<evidence type="ECO:0000256" key="1">
    <source>
        <dbReference type="SAM" id="MobiDB-lite"/>
    </source>
</evidence>
<reference evidence="2" key="1">
    <citation type="submission" date="2017-07" db="EMBL/GenBank/DDBJ databases">
        <title>Taro Niue Genome Assembly and Annotation.</title>
        <authorList>
            <person name="Atibalentja N."/>
            <person name="Keating K."/>
            <person name="Fields C.J."/>
        </authorList>
    </citation>
    <scope>NUCLEOTIDE SEQUENCE</scope>
    <source>
        <strain evidence="2">Niue_2</strain>
        <tissue evidence="2">Leaf</tissue>
    </source>
</reference>
<protein>
    <submittedName>
        <fullName evidence="2">Uncharacterized protein</fullName>
    </submittedName>
</protein>
<gene>
    <name evidence="2" type="ORF">Taro_015369</name>
</gene>
<sequence length="182" mass="20251">MEGRIAGIEQESLDPGSDRQVLGIQGSTQGCSPFPQLRQPPPPPPASSTAASLLPSRPPPPPPLLLLLLLLLLFPLNPLFSLKLQREREALSPPIDVDELFDEEHPLNAWVETRQERDVPEFDPHDCSWAEGELDRVETRDPELRVSEDPPLFPQPRHSAILPETSRVPPTQPALRRAATQK</sequence>
<dbReference type="PROSITE" id="PS51257">
    <property type="entry name" value="PROKAR_LIPOPROTEIN"/>
    <property type="match status" value="1"/>
</dbReference>
<keyword evidence="3" id="KW-1185">Reference proteome</keyword>
<name>A0A843UKM8_COLES</name>
<feature type="region of interest" description="Disordered" evidence="1">
    <location>
        <begin position="117"/>
        <end position="182"/>
    </location>
</feature>
<comment type="caution">
    <text evidence="2">The sequence shown here is derived from an EMBL/GenBank/DDBJ whole genome shotgun (WGS) entry which is preliminary data.</text>
</comment>